<accession>A0ABT3MV82</accession>
<gene>
    <name evidence="1" type="ORF">NX722_11645</name>
</gene>
<evidence type="ECO:0000313" key="2">
    <source>
        <dbReference type="Proteomes" id="UP001209854"/>
    </source>
</evidence>
<organism evidence="1 2">
    <name type="scientific">Endozoicomonas gorgoniicola</name>
    <dbReference type="NCBI Taxonomy" id="1234144"/>
    <lineage>
        <taxon>Bacteria</taxon>
        <taxon>Pseudomonadati</taxon>
        <taxon>Pseudomonadota</taxon>
        <taxon>Gammaproteobacteria</taxon>
        <taxon>Oceanospirillales</taxon>
        <taxon>Endozoicomonadaceae</taxon>
        <taxon>Endozoicomonas</taxon>
    </lineage>
</organism>
<protein>
    <submittedName>
        <fullName evidence="1">Uncharacterized protein</fullName>
    </submittedName>
</protein>
<name>A0ABT3MV82_9GAMM</name>
<dbReference type="EMBL" id="JAPFCC010000001">
    <property type="protein sequence ID" value="MCW7553280.1"/>
    <property type="molecule type" value="Genomic_DNA"/>
</dbReference>
<dbReference type="Proteomes" id="UP001209854">
    <property type="component" value="Unassembled WGS sequence"/>
</dbReference>
<reference evidence="1 2" key="1">
    <citation type="submission" date="2022-10" db="EMBL/GenBank/DDBJ databases">
        <title>High-quality genome sequences of two octocoral-associated bacteria, Endozoicomonas euniceicola EF212 and Endozoicomonas gorgoniicola PS125.</title>
        <authorList>
            <person name="Chiou Y.-J."/>
            <person name="Chen Y.-H."/>
        </authorList>
    </citation>
    <scope>NUCLEOTIDE SEQUENCE [LARGE SCALE GENOMIC DNA]</scope>
    <source>
        <strain evidence="1 2">PS125</strain>
    </source>
</reference>
<proteinExistence type="predicted"/>
<dbReference type="RefSeq" id="WP_265442350.1">
    <property type="nucleotide sequence ID" value="NZ_JAPFCC010000001.1"/>
</dbReference>
<evidence type="ECO:0000313" key="1">
    <source>
        <dbReference type="EMBL" id="MCW7553280.1"/>
    </source>
</evidence>
<keyword evidence="2" id="KW-1185">Reference proteome</keyword>
<sequence>MENGSNPLPDNPHNPLTDWYRVLVGVLAEVPIFAEGAASG</sequence>
<comment type="caution">
    <text evidence="1">The sequence shown here is derived from an EMBL/GenBank/DDBJ whole genome shotgun (WGS) entry which is preliminary data.</text>
</comment>